<dbReference type="PIRSF" id="PIRSF038471">
    <property type="entry name" value="MreC"/>
    <property type="match status" value="1"/>
</dbReference>
<proteinExistence type="inferred from homology"/>
<accession>A0A7V5K1S9</accession>
<evidence type="ECO:0000313" key="8">
    <source>
        <dbReference type="EMBL" id="HHH86153.1"/>
    </source>
</evidence>
<sequence length="280" mass="31926">MKRQFNLNEKKQVCFINNPDNNFKWNMVFIKGTNLFNEIIGFIFSPFLKSATYSGGRTRNFFQDYLFLVDLKKENERLKKEILLLKSQLAYYKEKERIYRELEEFYKLSTEINYPKIVAKIIYKPMDPFSGVVFIDKGSKDGLLPQMPVLASVSGEGVALVGQVAEVYRNWSKVILITDPSFSADVKIESTGDRGILVGKAEKYCNLQYLPSASQVKEGDEVLTSGQDAFFPPGLLIGKVVSVNRDPVQGMFKYAEINPLVDLYNLDLVFVLLKLPEIPL</sequence>
<dbReference type="EMBL" id="DRUQ01000068">
    <property type="protein sequence ID" value="HHH86153.1"/>
    <property type="molecule type" value="Genomic_DNA"/>
</dbReference>
<name>A0A7V5K1S9_9BACT</name>
<feature type="domain" description="Rod shape-determining protein MreC beta-barrel core" evidence="7">
    <location>
        <begin position="121"/>
        <end position="272"/>
    </location>
</feature>
<comment type="function">
    <text evidence="5">Involved in formation and maintenance of cell shape.</text>
</comment>
<dbReference type="PANTHER" id="PTHR34138">
    <property type="entry name" value="CELL SHAPE-DETERMINING PROTEIN MREC"/>
    <property type="match status" value="1"/>
</dbReference>
<feature type="coiled-coil region" evidence="6">
    <location>
        <begin position="68"/>
        <end position="95"/>
    </location>
</feature>
<evidence type="ECO:0000259" key="7">
    <source>
        <dbReference type="Pfam" id="PF04085"/>
    </source>
</evidence>
<protein>
    <recommendedName>
        <fullName evidence="2 5">Cell shape-determining protein MreC</fullName>
    </recommendedName>
    <alternativeName>
        <fullName evidence="4 5">Cell shape protein MreC</fullName>
    </alternativeName>
</protein>
<dbReference type="Gene3D" id="2.40.10.350">
    <property type="entry name" value="Rod shape-determining protein MreC, domain 2"/>
    <property type="match status" value="1"/>
</dbReference>
<comment type="caution">
    <text evidence="8">The sequence shown here is derived from an EMBL/GenBank/DDBJ whole genome shotgun (WGS) entry which is preliminary data.</text>
</comment>
<evidence type="ECO:0000256" key="6">
    <source>
        <dbReference type="SAM" id="Coils"/>
    </source>
</evidence>
<comment type="similarity">
    <text evidence="1 5">Belongs to the MreC family.</text>
</comment>
<reference evidence="8" key="1">
    <citation type="journal article" date="2020" name="mSystems">
        <title>Genome- and Community-Level Interaction Insights into Carbon Utilization and Element Cycling Functions of Hydrothermarchaeota in Hydrothermal Sediment.</title>
        <authorList>
            <person name="Zhou Z."/>
            <person name="Liu Y."/>
            <person name="Xu W."/>
            <person name="Pan J."/>
            <person name="Luo Z.H."/>
            <person name="Li M."/>
        </authorList>
    </citation>
    <scope>NUCLEOTIDE SEQUENCE [LARGE SCALE GENOMIC DNA]</scope>
    <source>
        <strain evidence="8">SpSt-1011</strain>
    </source>
</reference>
<dbReference type="InterPro" id="IPR042175">
    <property type="entry name" value="Cell/Rod_MreC_2"/>
</dbReference>
<dbReference type="GO" id="GO:0008360">
    <property type="term" value="P:regulation of cell shape"/>
    <property type="evidence" value="ECO:0007669"/>
    <property type="project" value="UniProtKB-KW"/>
</dbReference>
<gene>
    <name evidence="8" type="primary">mreC</name>
    <name evidence="8" type="ORF">ENL62_01070</name>
</gene>
<evidence type="ECO:0000256" key="4">
    <source>
        <dbReference type="ARBA" id="ARBA00032089"/>
    </source>
</evidence>
<organism evidence="8">
    <name type="scientific">Thermodesulfobacterium geofontis</name>
    <dbReference type="NCBI Taxonomy" id="1295609"/>
    <lineage>
        <taxon>Bacteria</taxon>
        <taxon>Pseudomonadati</taxon>
        <taxon>Thermodesulfobacteriota</taxon>
        <taxon>Thermodesulfobacteria</taxon>
        <taxon>Thermodesulfobacteriales</taxon>
        <taxon>Thermodesulfobacteriaceae</taxon>
        <taxon>Thermodesulfobacterium</taxon>
    </lineage>
</organism>
<dbReference type="Gene3D" id="2.40.10.340">
    <property type="entry name" value="Rod shape-determining protein MreC, domain 1"/>
    <property type="match status" value="1"/>
</dbReference>
<dbReference type="Pfam" id="PF04085">
    <property type="entry name" value="MreC"/>
    <property type="match status" value="1"/>
</dbReference>
<dbReference type="InterPro" id="IPR007221">
    <property type="entry name" value="MreC"/>
</dbReference>
<keyword evidence="3 5" id="KW-0133">Cell shape</keyword>
<dbReference type="InterPro" id="IPR055342">
    <property type="entry name" value="MreC_beta-barrel_core"/>
</dbReference>
<dbReference type="InterPro" id="IPR042177">
    <property type="entry name" value="Cell/Rod_1"/>
</dbReference>
<evidence type="ECO:0000256" key="2">
    <source>
        <dbReference type="ARBA" id="ARBA00013855"/>
    </source>
</evidence>
<dbReference type="GO" id="GO:0005886">
    <property type="term" value="C:plasma membrane"/>
    <property type="evidence" value="ECO:0007669"/>
    <property type="project" value="TreeGrafter"/>
</dbReference>
<evidence type="ECO:0000256" key="5">
    <source>
        <dbReference type="PIRNR" id="PIRNR038471"/>
    </source>
</evidence>
<dbReference type="AlphaFoldDB" id="A0A7V5K1S9"/>
<evidence type="ECO:0000256" key="1">
    <source>
        <dbReference type="ARBA" id="ARBA00009369"/>
    </source>
</evidence>
<dbReference type="PANTHER" id="PTHR34138:SF1">
    <property type="entry name" value="CELL SHAPE-DETERMINING PROTEIN MREC"/>
    <property type="match status" value="1"/>
</dbReference>
<keyword evidence="6" id="KW-0175">Coiled coil</keyword>
<evidence type="ECO:0000256" key="3">
    <source>
        <dbReference type="ARBA" id="ARBA00022960"/>
    </source>
</evidence>
<dbReference type="NCBIfam" id="TIGR00219">
    <property type="entry name" value="mreC"/>
    <property type="match status" value="1"/>
</dbReference>